<keyword evidence="3" id="KW-1185">Reference proteome</keyword>
<reference evidence="2 3" key="1">
    <citation type="submission" date="2016-11" db="EMBL/GenBank/DDBJ databases">
        <title>Genome sequence of Sphingomonas jeddahensis G39.</title>
        <authorList>
            <person name="Poehlein A."/>
            <person name="Wuebbeler J.H."/>
            <person name="Steinbuechel A."/>
            <person name="Daniel R."/>
        </authorList>
    </citation>
    <scope>NUCLEOTIDE SEQUENCE [LARGE SCALE GENOMIC DNA]</scope>
    <source>
        <strain evidence="2 3">G39</strain>
    </source>
</reference>
<dbReference type="AlphaFoldDB" id="A0A1V2EXL1"/>
<gene>
    <name evidence="2" type="ORF">SPHI_07570</name>
</gene>
<name>A0A1V2EXL1_9SPHN</name>
<keyword evidence="1" id="KW-1133">Transmembrane helix</keyword>
<dbReference type="SUPFAM" id="SSF48371">
    <property type="entry name" value="ARM repeat"/>
    <property type="match status" value="1"/>
</dbReference>
<keyword evidence="1" id="KW-0812">Transmembrane</keyword>
<evidence type="ECO:0000313" key="3">
    <source>
        <dbReference type="Proteomes" id="UP000188729"/>
    </source>
</evidence>
<dbReference type="InterPro" id="IPR016024">
    <property type="entry name" value="ARM-type_fold"/>
</dbReference>
<sequence length="346" mass="37278">MSFLQLLWTASLLLAGIAVAVMLVLIVARLLIVRRARQRRAERRRLVPILISSARADEAALLGVHRDVIAEVTLELIDMVRGEERAAFLSKADALGVPKQLMRRLKWGSRRTRVLAAQGLSQFDQPEARRALYRALEDRSREVRLAAALALGASSQPPEAGELIKKLGLGTAEASLTAVSLFRQIAETRPDEIRALVLDDACSTSLRLVALEALATSGDFSLVTVITELALAAEDSSEALPRYLHALGKLGHPAARPAVLRGLGSHSMPARAAAAGAAGRILLKESADRLTELLDDPEWWVRFRSAESLILLGEPGIARLQEVTRSGAERARAAASTVLAERGLAG</sequence>
<organism evidence="2 3">
    <name type="scientific">Sphingomonas jeddahensis</name>
    <dbReference type="NCBI Taxonomy" id="1915074"/>
    <lineage>
        <taxon>Bacteria</taxon>
        <taxon>Pseudomonadati</taxon>
        <taxon>Pseudomonadota</taxon>
        <taxon>Alphaproteobacteria</taxon>
        <taxon>Sphingomonadales</taxon>
        <taxon>Sphingomonadaceae</taxon>
        <taxon>Sphingomonas</taxon>
    </lineage>
</organism>
<evidence type="ECO:0000256" key="1">
    <source>
        <dbReference type="SAM" id="Phobius"/>
    </source>
</evidence>
<dbReference type="Pfam" id="PF13646">
    <property type="entry name" value="HEAT_2"/>
    <property type="match status" value="2"/>
</dbReference>
<dbReference type="SMART" id="SM00567">
    <property type="entry name" value="EZ_HEAT"/>
    <property type="match status" value="3"/>
</dbReference>
<dbReference type="InterPro" id="IPR004155">
    <property type="entry name" value="PBS_lyase_HEAT"/>
</dbReference>
<comment type="caution">
    <text evidence="2">The sequence shown here is derived from an EMBL/GenBank/DDBJ whole genome shotgun (WGS) entry which is preliminary data.</text>
</comment>
<proteinExistence type="predicted"/>
<evidence type="ECO:0000313" key="2">
    <source>
        <dbReference type="EMBL" id="ONF97320.1"/>
    </source>
</evidence>
<dbReference type="Gene3D" id="1.25.10.10">
    <property type="entry name" value="Leucine-rich Repeat Variant"/>
    <property type="match status" value="2"/>
</dbReference>
<evidence type="ECO:0008006" key="4">
    <source>
        <dbReference type="Google" id="ProtNLM"/>
    </source>
</evidence>
<dbReference type="STRING" id="1915074.SPHI_07570"/>
<dbReference type="InterPro" id="IPR011989">
    <property type="entry name" value="ARM-like"/>
</dbReference>
<protein>
    <recommendedName>
        <fullName evidence="4">HEAT repeat protein</fullName>
    </recommendedName>
</protein>
<accession>A0A1V2EXL1</accession>
<dbReference type="Proteomes" id="UP000188729">
    <property type="component" value="Unassembled WGS sequence"/>
</dbReference>
<feature type="transmembrane region" description="Helical" evidence="1">
    <location>
        <begin position="6"/>
        <end position="32"/>
    </location>
</feature>
<dbReference type="EMBL" id="MPSB01000002">
    <property type="protein sequence ID" value="ONF97320.1"/>
    <property type="molecule type" value="Genomic_DNA"/>
</dbReference>
<keyword evidence="1" id="KW-0472">Membrane</keyword>